<dbReference type="GeneID" id="19338086"/>
<proteinExistence type="predicted"/>
<keyword evidence="3" id="KW-1185">Reference proteome</keyword>
<dbReference type="KEGG" id="pfj:MYCFIDRAFT_214737"/>
<feature type="region of interest" description="Disordered" evidence="1">
    <location>
        <begin position="82"/>
        <end position="101"/>
    </location>
</feature>
<dbReference type="RefSeq" id="XP_007925060.1">
    <property type="nucleotide sequence ID" value="XM_007926869.1"/>
</dbReference>
<dbReference type="VEuPathDB" id="FungiDB:MYCFIDRAFT_214737"/>
<evidence type="ECO:0000256" key="1">
    <source>
        <dbReference type="SAM" id="MobiDB-lite"/>
    </source>
</evidence>
<dbReference type="Proteomes" id="UP000016932">
    <property type="component" value="Unassembled WGS sequence"/>
</dbReference>
<accession>M3AIL3</accession>
<evidence type="ECO:0000313" key="3">
    <source>
        <dbReference type="Proteomes" id="UP000016932"/>
    </source>
</evidence>
<dbReference type="EMBL" id="KB446557">
    <property type="protein sequence ID" value="EME84436.1"/>
    <property type="molecule type" value="Genomic_DNA"/>
</dbReference>
<dbReference type="AlphaFoldDB" id="M3AIL3"/>
<protein>
    <submittedName>
        <fullName evidence="2">Uncharacterized protein</fullName>
    </submittedName>
</protein>
<reference evidence="2 3" key="1">
    <citation type="journal article" date="2012" name="PLoS Pathog.">
        <title>Diverse lifestyles and strategies of plant pathogenesis encoded in the genomes of eighteen Dothideomycetes fungi.</title>
        <authorList>
            <person name="Ohm R.A."/>
            <person name="Feau N."/>
            <person name="Henrissat B."/>
            <person name="Schoch C.L."/>
            <person name="Horwitz B.A."/>
            <person name="Barry K.W."/>
            <person name="Condon B.J."/>
            <person name="Copeland A.C."/>
            <person name="Dhillon B."/>
            <person name="Glaser F."/>
            <person name="Hesse C.N."/>
            <person name="Kosti I."/>
            <person name="LaButti K."/>
            <person name="Lindquist E.A."/>
            <person name="Lucas S."/>
            <person name="Salamov A.A."/>
            <person name="Bradshaw R.E."/>
            <person name="Ciuffetti L."/>
            <person name="Hamelin R.C."/>
            <person name="Kema G.H.J."/>
            <person name="Lawrence C."/>
            <person name="Scott J.A."/>
            <person name="Spatafora J.W."/>
            <person name="Turgeon B.G."/>
            <person name="de Wit P.J.G.M."/>
            <person name="Zhong S."/>
            <person name="Goodwin S.B."/>
            <person name="Grigoriev I.V."/>
        </authorList>
    </citation>
    <scope>NUCLEOTIDE SEQUENCE [LARGE SCALE GENOMIC DNA]</scope>
    <source>
        <strain evidence="2 3">CIRAD86</strain>
    </source>
</reference>
<dbReference type="HOGENOM" id="CLU_1816627_0_0_1"/>
<gene>
    <name evidence="2" type="ORF">MYCFIDRAFT_214737</name>
</gene>
<evidence type="ECO:0000313" key="2">
    <source>
        <dbReference type="EMBL" id="EME84436.1"/>
    </source>
</evidence>
<sequence length="142" mass="15972">MHDARHECIESTLQCAKDITFPSSDLVENTNSPQSSSTARYHGHLLSTKALHRSAVAHVASNIRNRHPALLLDDLVSRRQEPNSRRCGNLQRSPTPPPDCRSPHHRCYLARHRHVDPYFSPRQSCLGWICCFPWSLSGVGVG</sequence>
<name>M3AIL3_PSEFD</name>
<organism evidence="2 3">
    <name type="scientific">Pseudocercospora fijiensis (strain CIRAD86)</name>
    <name type="common">Black leaf streak disease fungus</name>
    <name type="synonym">Mycosphaerella fijiensis</name>
    <dbReference type="NCBI Taxonomy" id="383855"/>
    <lineage>
        <taxon>Eukaryota</taxon>
        <taxon>Fungi</taxon>
        <taxon>Dikarya</taxon>
        <taxon>Ascomycota</taxon>
        <taxon>Pezizomycotina</taxon>
        <taxon>Dothideomycetes</taxon>
        <taxon>Dothideomycetidae</taxon>
        <taxon>Mycosphaerellales</taxon>
        <taxon>Mycosphaerellaceae</taxon>
        <taxon>Pseudocercospora</taxon>
    </lineage>
</organism>